<comment type="caution">
    <text evidence="1">The sequence shown here is derived from an EMBL/GenBank/DDBJ whole genome shotgun (WGS) entry which is preliminary data.</text>
</comment>
<organism evidence="1 2">
    <name type="scientific">Goodea atripinnis</name>
    <dbReference type="NCBI Taxonomy" id="208336"/>
    <lineage>
        <taxon>Eukaryota</taxon>
        <taxon>Metazoa</taxon>
        <taxon>Chordata</taxon>
        <taxon>Craniata</taxon>
        <taxon>Vertebrata</taxon>
        <taxon>Euteleostomi</taxon>
        <taxon>Actinopterygii</taxon>
        <taxon>Neopterygii</taxon>
        <taxon>Teleostei</taxon>
        <taxon>Neoteleostei</taxon>
        <taxon>Acanthomorphata</taxon>
        <taxon>Ovalentaria</taxon>
        <taxon>Atherinomorphae</taxon>
        <taxon>Cyprinodontiformes</taxon>
        <taxon>Goodeidae</taxon>
        <taxon>Goodea</taxon>
    </lineage>
</organism>
<dbReference type="EMBL" id="JAHRIO010035603">
    <property type="protein sequence ID" value="MEQ2170096.1"/>
    <property type="molecule type" value="Genomic_DNA"/>
</dbReference>
<protein>
    <submittedName>
        <fullName evidence="1">Uncharacterized protein</fullName>
    </submittedName>
</protein>
<evidence type="ECO:0000313" key="1">
    <source>
        <dbReference type="EMBL" id="MEQ2170096.1"/>
    </source>
</evidence>
<accession>A0ABV0NGA7</accession>
<name>A0ABV0NGA7_9TELE</name>
<sequence>MQNTIRGQEKVYCTTKIMFTGIWDQEYLEGGRLMNRQGGKKGVASVSKEYCPPMMDWSRDDNRLRKVRDIQEIGEYVTGVGTWRWRACWRVSRVHCRVS</sequence>
<proteinExistence type="predicted"/>
<dbReference type="Proteomes" id="UP001476798">
    <property type="component" value="Unassembled WGS sequence"/>
</dbReference>
<keyword evidence="2" id="KW-1185">Reference proteome</keyword>
<gene>
    <name evidence="1" type="ORF">GOODEAATRI_031818</name>
</gene>
<evidence type="ECO:0000313" key="2">
    <source>
        <dbReference type="Proteomes" id="UP001476798"/>
    </source>
</evidence>
<reference evidence="1 2" key="1">
    <citation type="submission" date="2021-06" db="EMBL/GenBank/DDBJ databases">
        <authorList>
            <person name="Palmer J.M."/>
        </authorList>
    </citation>
    <scope>NUCLEOTIDE SEQUENCE [LARGE SCALE GENOMIC DNA]</scope>
    <source>
        <strain evidence="1 2">GA_2019</strain>
        <tissue evidence="1">Muscle</tissue>
    </source>
</reference>